<dbReference type="Proteomes" id="UP001516023">
    <property type="component" value="Unassembled WGS sequence"/>
</dbReference>
<evidence type="ECO:0000313" key="3">
    <source>
        <dbReference type="Proteomes" id="UP001516023"/>
    </source>
</evidence>
<organism evidence="2 3">
    <name type="scientific">Cyclotella cryptica</name>
    <dbReference type="NCBI Taxonomy" id="29204"/>
    <lineage>
        <taxon>Eukaryota</taxon>
        <taxon>Sar</taxon>
        <taxon>Stramenopiles</taxon>
        <taxon>Ochrophyta</taxon>
        <taxon>Bacillariophyta</taxon>
        <taxon>Coscinodiscophyceae</taxon>
        <taxon>Thalassiosirophycidae</taxon>
        <taxon>Stephanodiscales</taxon>
        <taxon>Stephanodiscaceae</taxon>
        <taxon>Cyclotella</taxon>
    </lineage>
</organism>
<feature type="region of interest" description="Disordered" evidence="1">
    <location>
        <begin position="1"/>
        <end position="50"/>
    </location>
</feature>
<feature type="compositionally biased region" description="Low complexity" evidence="1">
    <location>
        <begin position="36"/>
        <end position="47"/>
    </location>
</feature>
<dbReference type="EMBL" id="JABMIG020000344">
    <property type="protein sequence ID" value="KAL3780608.1"/>
    <property type="molecule type" value="Genomic_DNA"/>
</dbReference>
<gene>
    <name evidence="2" type="ORF">HJC23_010046</name>
</gene>
<evidence type="ECO:0000256" key="1">
    <source>
        <dbReference type="SAM" id="MobiDB-lite"/>
    </source>
</evidence>
<feature type="compositionally biased region" description="Polar residues" evidence="1">
    <location>
        <begin position="13"/>
        <end position="35"/>
    </location>
</feature>
<sequence>MRKDNDDLITAASGRSNTNSSKPNDGSSPAPTTDSPLALATPTANPPSVAKCVSTMPPTLPIMARLDMQRWCRYGCPLDPLENSPWSTLFDENGLQPDQFGDTGGEYRVKTRDKLDFAMGKGNDGDVPKVSFIEDSREFPFLWQAISSSDYMFCVGNGLYSFHDGFKGGEDYPQSYNSLVSKFAKIEDFGLCPNGLVGIGIGGL</sequence>
<dbReference type="AlphaFoldDB" id="A0ABD3NYJ5"/>
<accession>A0ABD3NYJ5</accession>
<reference evidence="2 3" key="1">
    <citation type="journal article" date="2020" name="G3 (Bethesda)">
        <title>Improved Reference Genome for Cyclotella cryptica CCMP332, a Model for Cell Wall Morphogenesis, Salinity Adaptation, and Lipid Production in Diatoms (Bacillariophyta).</title>
        <authorList>
            <person name="Roberts W.R."/>
            <person name="Downey K.M."/>
            <person name="Ruck E.C."/>
            <person name="Traller J.C."/>
            <person name="Alverson A.J."/>
        </authorList>
    </citation>
    <scope>NUCLEOTIDE SEQUENCE [LARGE SCALE GENOMIC DNA]</scope>
    <source>
        <strain evidence="2 3">CCMP332</strain>
    </source>
</reference>
<proteinExistence type="predicted"/>
<protein>
    <submittedName>
        <fullName evidence="2">Uncharacterized protein</fullName>
    </submittedName>
</protein>
<evidence type="ECO:0000313" key="2">
    <source>
        <dbReference type="EMBL" id="KAL3780608.1"/>
    </source>
</evidence>
<comment type="caution">
    <text evidence="2">The sequence shown here is derived from an EMBL/GenBank/DDBJ whole genome shotgun (WGS) entry which is preliminary data.</text>
</comment>
<name>A0ABD3NYJ5_9STRA</name>
<keyword evidence="3" id="KW-1185">Reference proteome</keyword>